<keyword evidence="4 7" id="KW-0812">Transmembrane</keyword>
<accession>A0A4Y9SIH9</accession>
<feature type="transmembrane region" description="Helical" evidence="7">
    <location>
        <begin position="12"/>
        <end position="32"/>
    </location>
</feature>
<dbReference type="PANTHER" id="PTHR30443">
    <property type="entry name" value="INNER MEMBRANE PROTEIN"/>
    <property type="match status" value="1"/>
</dbReference>
<dbReference type="PANTHER" id="PTHR30443:SF2">
    <property type="entry name" value="PHOSPHOETHANOLAMINE TRANSFERASE EPTC"/>
    <property type="match status" value="1"/>
</dbReference>
<dbReference type="SUPFAM" id="SSF53649">
    <property type="entry name" value="Alkaline phosphatase-like"/>
    <property type="match status" value="1"/>
</dbReference>
<dbReference type="Pfam" id="PF00884">
    <property type="entry name" value="Sulfatase"/>
    <property type="match status" value="1"/>
</dbReference>
<evidence type="ECO:0000256" key="1">
    <source>
        <dbReference type="ARBA" id="ARBA00004651"/>
    </source>
</evidence>
<dbReference type="GO" id="GO:0016776">
    <property type="term" value="F:phosphotransferase activity, phosphate group as acceptor"/>
    <property type="evidence" value="ECO:0007669"/>
    <property type="project" value="TreeGrafter"/>
</dbReference>
<dbReference type="EMBL" id="SPVF01000076">
    <property type="protein sequence ID" value="TFW25489.1"/>
    <property type="molecule type" value="Genomic_DNA"/>
</dbReference>
<keyword evidence="10" id="KW-1185">Reference proteome</keyword>
<dbReference type="GO" id="GO:0009244">
    <property type="term" value="P:lipopolysaccharide core region biosynthetic process"/>
    <property type="evidence" value="ECO:0007669"/>
    <property type="project" value="TreeGrafter"/>
</dbReference>
<dbReference type="CDD" id="cd16017">
    <property type="entry name" value="LptA"/>
    <property type="match status" value="1"/>
</dbReference>
<sequence length="534" mass="59765">MKLPFAGRPRLIVAILTLWLLAPSFMAAWYIWRQGAPIAHALGTIGLPLLLLAVSLLLVRSLRRLFFIWLPAAFLVPIQCYLTWFFKSVPGAAFISSVFRAGPEEFTTTLFAFAWALPLLPLAWFVYVWLVRQLPPELRRTRPWTKAAAAWTFFYGSFGALTTAGIAEPTKELGLFAPEVIADSFPTGPLWSVATYLDERGVTYGGVPVTASAPADPAVVILIIGETLRADHLGINGYARQTTPELARIQDELISYTNVSAGANYTYISMPYIVTQRVGGGRLDISEVFKAAGFFTAWISNQEYYVYPALAELRQFANTNWRLSPHYDTELLPQIAACLNQCGSRQFITVHLLGSHFPYDRRYEPKFRRFTPVLGDGPPHFSPSERERFVNSYDNTVLATDYVVAQIIEQARRTGKPAVVAFTADHGENLYDDERERILHSGKQATRMEAIVPLVFWANDAWRRTHGAQWQALAARRSLPVAQTSVMPTLTELAGVRYTGQDETLSLAHPSFTVPHSRLIIQTDGKRVPVDTLR</sequence>
<evidence type="ECO:0000259" key="8">
    <source>
        <dbReference type="Pfam" id="PF00884"/>
    </source>
</evidence>
<dbReference type="InterPro" id="IPR058130">
    <property type="entry name" value="PEA_transf_C"/>
</dbReference>
<evidence type="ECO:0000256" key="7">
    <source>
        <dbReference type="SAM" id="Phobius"/>
    </source>
</evidence>
<evidence type="ECO:0000313" key="9">
    <source>
        <dbReference type="EMBL" id="TFW25489.1"/>
    </source>
</evidence>
<feature type="transmembrane region" description="Helical" evidence="7">
    <location>
        <begin position="38"/>
        <end position="59"/>
    </location>
</feature>
<gene>
    <name evidence="9" type="ORF">E4L96_05265</name>
</gene>
<evidence type="ECO:0000256" key="3">
    <source>
        <dbReference type="ARBA" id="ARBA00022679"/>
    </source>
</evidence>
<comment type="caution">
    <text evidence="9">The sequence shown here is derived from an EMBL/GenBank/DDBJ whole genome shotgun (WGS) entry which is preliminary data.</text>
</comment>
<protein>
    <submittedName>
        <fullName evidence="9">Phosphoethanolamine transferase</fullName>
    </submittedName>
</protein>
<keyword evidence="6 7" id="KW-0472">Membrane</keyword>
<dbReference type="RefSeq" id="WP_135206170.1">
    <property type="nucleotide sequence ID" value="NZ_SPVF01000076.1"/>
</dbReference>
<dbReference type="InterPro" id="IPR000917">
    <property type="entry name" value="Sulfatase_N"/>
</dbReference>
<evidence type="ECO:0000256" key="2">
    <source>
        <dbReference type="ARBA" id="ARBA00022475"/>
    </source>
</evidence>
<reference evidence="9 10" key="1">
    <citation type="submission" date="2019-03" db="EMBL/GenBank/DDBJ databases">
        <title>Draft Genome Sequence of Massilia arenosa sp. nov., a Novel Massilia Species Isolated from a Sandy-loam Maize Soil.</title>
        <authorList>
            <person name="Raths R."/>
            <person name="Peta V."/>
            <person name="Bucking H."/>
        </authorList>
    </citation>
    <scope>NUCLEOTIDE SEQUENCE [LARGE SCALE GENOMIC DNA]</scope>
    <source>
        <strain evidence="9 10">MC02</strain>
    </source>
</reference>
<name>A0A4Y9SIH9_9BURK</name>
<proteinExistence type="predicted"/>
<dbReference type="OrthoDB" id="9786870at2"/>
<feature type="transmembrane region" description="Helical" evidence="7">
    <location>
        <begin position="66"/>
        <end position="86"/>
    </location>
</feature>
<dbReference type="InterPro" id="IPR040423">
    <property type="entry name" value="PEA_transferase"/>
</dbReference>
<evidence type="ECO:0000313" key="10">
    <source>
        <dbReference type="Proteomes" id="UP000298438"/>
    </source>
</evidence>
<keyword evidence="3 9" id="KW-0808">Transferase</keyword>
<dbReference type="InterPro" id="IPR017850">
    <property type="entry name" value="Alkaline_phosphatase_core_sf"/>
</dbReference>
<dbReference type="GO" id="GO:0005886">
    <property type="term" value="C:plasma membrane"/>
    <property type="evidence" value="ECO:0007669"/>
    <property type="project" value="UniProtKB-SubCell"/>
</dbReference>
<evidence type="ECO:0000256" key="4">
    <source>
        <dbReference type="ARBA" id="ARBA00022692"/>
    </source>
</evidence>
<dbReference type="Proteomes" id="UP000298438">
    <property type="component" value="Unassembled WGS sequence"/>
</dbReference>
<dbReference type="AlphaFoldDB" id="A0A4Y9SIH9"/>
<keyword evidence="5 7" id="KW-1133">Transmembrane helix</keyword>
<comment type="subcellular location">
    <subcellularLocation>
        <location evidence="1">Cell membrane</location>
        <topology evidence="1">Multi-pass membrane protein</topology>
    </subcellularLocation>
</comment>
<feature type="transmembrane region" description="Helical" evidence="7">
    <location>
        <begin position="106"/>
        <end position="130"/>
    </location>
</feature>
<dbReference type="Gene3D" id="3.40.720.10">
    <property type="entry name" value="Alkaline Phosphatase, subunit A"/>
    <property type="match status" value="1"/>
</dbReference>
<evidence type="ECO:0000256" key="6">
    <source>
        <dbReference type="ARBA" id="ARBA00023136"/>
    </source>
</evidence>
<feature type="domain" description="Sulfatase N-terminal" evidence="8">
    <location>
        <begin position="220"/>
        <end position="496"/>
    </location>
</feature>
<organism evidence="9 10">
    <name type="scientific">Zemynaea arenosa</name>
    <dbReference type="NCBI Taxonomy" id="2561931"/>
    <lineage>
        <taxon>Bacteria</taxon>
        <taxon>Pseudomonadati</taxon>
        <taxon>Pseudomonadota</taxon>
        <taxon>Betaproteobacteria</taxon>
        <taxon>Burkholderiales</taxon>
        <taxon>Oxalobacteraceae</taxon>
        <taxon>Telluria group</taxon>
        <taxon>Zemynaea</taxon>
    </lineage>
</organism>
<evidence type="ECO:0000256" key="5">
    <source>
        <dbReference type="ARBA" id="ARBA00022989"/>
    </source>
</evidence>
<keyword evidence="2" id="KW-1003">Cell membrane</keyword>